<evidence type="ECO:0000313" key="2">
    <source>
        <dbReference type="Proteomes" id="UP000003803"/>
    </source>
</evidence>
<sequence length="56" mass="6474">MHGRGFFYSRMTKAAPYGAAFADCGKFMGVLIVYQLDPCLYYSIGRFKIEIINFYM</sequence>
<reference evidence="1" key="1">
    <citation type="submission" date="2007-11" db="EMBL/GenBank/DDBJ databases">
        <authorList>
            <person name="Fulton L."/>
            <person name="Clifton S."/>
            <person name="Fulton B."/>
            <person name="Xu J."/>
            <person name="Minx P."/>
            <person name="Pepin K.H."/>
            <person name="Johnson M."/>
            <person name="Thiruvilangam P."/>
            <person name="Bhonagiri V."/>
            <person name="Nash W.E."/>
            <person name="Mardis E.R."/>
            <person name="Wilson R.K."/>
        </authorList>
    </citation>
    <scope>NUCLEOTIDE SEQUENCE [LARGE SCALE GENOMIC DNA]</scope>
    <source>
        <strain evidence="1">DSM 17241</strain>
    </source>
</reference>
<protein>
    <submittedName>
        <fullName evidence="1">Uncharacterized protein</fullName>
    </submittedName>
</protein>
<accession>B0P5R7</accession>
<dbReference type="Proteomes" id="UP000003803">
    <property type="component" value="Unassembled WGS sequence"/>
</dbReference>
<dbReference type="HOGENOM" id="CLU_3003921_0_0_9"/>
<proteinExistence type="predicted"/>
<organism evidence="1 2">
    <name type="scientific">Anaerotruncus colihominis DSM 17241</name>
    <dbReference type="NCBI Taxonomy" id="445972"/>
    <lineage>
        <taxon>Bacteria</taxon>
        <taxon>Bacillati</taxon>
        <taxon>Bacillota</taxon>
        <taxon>Clostridia</taxon>
        <taxon>Eubacteriales</taxon>
        <taxon>Oscillospiraceae</taxon>
        <taxon>Anaerotruncus</taxon>
    </lineage>
</organism>
<gene>
    <name evidence="1" type="ORF">ANACOL_00089</name>
</gene>
<evidence type="ECO:0000313" key="1">
    <source>
        <dbReference type="EMBL" id="EDS13074.1"/>
    </source>
</evidence>
<comment type="caution">
    <text evidence="1">The sequence shown here is derived from an EMBL/GenBank/DDBJ whole genome shotgun (WGS) entry which is preliminary data.</text>
</comment>
<reference evidence="1" key="2">
    <citation type="submission" date="2013-09" db="EMBL/GenBank/DDBJ databases">
        <title>Draft genome sequence of Anaerotruncus colihominis(DSM 17241).</title>
        <authorList>
            <person name="Sudarsanam P."/>
            <person name="Ley R."/>
            <person name="Guruge J."/>
            <person name="Turnbaugh P.J."/>
            <person name="Mahowald M."/>
            <person name="Liep D."/>
            <person name="Gordon J."/>
        </authorList>
    </citation>
    <scope>NUCLEOTIDE SEQUENCE</scope>
    <source>
        <strain evidence="1">DSM 17241</strain>
    </source>
</reference>
<name>B0P5R7_9FIRM</name>
<dbReference type="AlphaFoldDB" id="B0P5R7"/>
<dbReference type="EMBL" id="ABGD02000003">
    <property type="protein sequence ID" value="EDS13074.1"/>
    <property type="molecule type" value="Genomic_DNA"/>
</dbReference>
<keyword evidence="2" id="KW-1185">Reference proteome</keyword>